<evidence type="ECO:0000313" key="1">
    <source>
        <dbReference type="EnsemblMetazoa" id="AAEL011743-PA"/>
    </source>
</evidence>
<name>A0A1S4FU24_AEDAE</name>
<keyword evidence="2" id="KW-1185">Reference proteome</keyword>
<protein>
    <submittedName>
        <fullName evidence="1">Uncharacterized protein</fullName>
    </submittedName>
</protein>
<evidence type="ECO:0000313" key="2">
    <source>
        <dbReference type="Proteomes" id="UP000008820"/>
    </source>
</evidence>
<dbReference type="InterPro" id="IPR011989">
    <property type="entry name" value="ARM-like"/>
</dbReference>
<dbReference type="PANTHER" id="PTHR15434:SF2">
    <property type="entry name" value="HEAT SHOCK FACTOR 2-BINDING PROTEIN"/>
    <property type="match status" value="1"/>
</dbReference>
<dbReference type="PANTHER" id="PTHR15434">
    <property type="entry name" value="HEAT SHOCK FACTOR 2-BINDING PROTEIN"/>
    <property type="match status" value="1"/>
</dbReference>
<dbReference type="InParanoid" id="A0A1S4FU24"/>
<dbReference type="VEuPathDB" id="VectorBase:AAEL011743"/>
<proteinExistence type="predicted"/>
<organism evidence="1 2">
    <name type="scientific">Aedes aegypti</name>
    <name type="common">Yellowfever mosquito</name>
    <name type="synonym">Culex aegypti</name>
    <dbReference type="NCBI Taxonomy" id="7159"/>
    <lineage>
        <taxon>Eukaryota</taxon>
        <taxon>Metazoa</taxon>
        <taxon>Ecdysozoa</taxon>
        <taxon>Arthropoda</taxon>
        <taxon>Hexapoda</taxon>
        <taxon>Insecta</taxon>
        <taxon>Pterygota</taxon>
        <taxon>Neoptera</taxon>
        <taxon>Endopterygota</taxon>
        <taxon>Diptera</taxon>
        <taxon>Nematocera</taxon>
        <taxon>Culicoidea</taxon>
        <taxon>Culicidae</taxon>
        <taxon>Culicinae</taxon>
        <taxon>Aedini</taxon>
        <taxon>Aedes</taxon>
        <taxon>Stegomyia</taxon>
    </lineage>
</organism>
<accession>A0A1S4FU24</accession>
<reference evidence="1 2" key="1">
    <citation type="submission" date="2017-06" db="EMBL/GenBank/DDBJ databases">
        <title>Aedes aegypti genome working group (AGWG) sequencing and assembly.</title>
        <authorList>
            <consortium name="Aedes aegypti Genome Working Group (AGWG)"/>
            <person name="Matthews B.J."/>
        </authorList>
    </citation>
    <scope>NUCLEOTIDE SEQUENCE [LARGE SCALE GENOMIC DNA]</scope>
    <source>
        <strain evidence="1 2">LVP_AGWG</strain>
    </source>
</reference>
<dbReference type="AlphaFoldDB" id="A0A1S4FU24"/>
<dbReference type="OrthoDB" id="10065854at2759"/>
<dbReference type="Gene3D" id="1.25.10.10">
    <property type="entry name" value="Leucine-rich Repeat Variant"/>
    <property type="match status" value="1"/>
</dbReference>
<gene>
    <name evidence="1" type="primary">5575281</name>
</gene>
<dbReference type="GO" id="GO:0005829">
    <property type="term" value="C:cytosol"/>
    <property type="evidence" value="ECO:0007669"/>
    <property type="project" value="TreeGrafter"/>
</dbReference>
<dbReference type="InterPro" id="IPR016024">
    <property type="entry name" value="ARM-type_fold"/>
</dbReference>
<dbReference type="EnsemblMetazoa" id="AAEL011743-RA">
    <property type="protein sequence ID" value="AAEL011743-PA"/>
    <property type="gene ID" value="AAEL011743"/>
</dbReference>
<reference evidence="1" key="2">
    <citation type="submission" date="2021-02" db="UniProtKB">
        <authorList>
            <consortium name="EnsemblMetazoa"/>
        </authorList>
    </citation>
    <scope>IDENTIFICATION</scope>
    <source>
        <strain evidence="1">LVP_AGWG</strain>
    </source>
</reference>
<sequence>MSDDDCSLMDDLRVGVSQFEANVAALAQVLEGYATEVTEFQHLDDDIRRLETTSRLLCGSVEKATQIVVPGMLADIEAKNQQLDQLCLASRNCEATVKAQREKISQLETELKAVREHISSQAVGQFESVSWIGSIMGAMLWKSCKQHESVKALIGTDSLRDFLGMANCVLSSFLARQGAGGAALSSDSEDYKFLATICGCLTNLAAFPEGRTHLAIETDGLLFANNLLLALDLFRMPEGRLLKRMSLTFVFNICLENNGAKFVLGDEARLGSIVRCLDQNNSQDVLTLSVSLLVRLIKSVPEYRTRAEIALQIPRVMVKQITSTSNQELKETASHLLELVEFDWIKAAINNGK</sequence>
<dbReference type="Proteomes" id="UP000008820">
    <property type="component" value="Chromosome 3"/>
</dbReference>
<dbReference type="InterPro" id="IPR039584">
    <property type="entry name" value="HSF2BP"/>
</dbReference>
<dbReference type="SUPFAM" id="SSF48371">
    <property type="entry name" value="ARM repeat"/>
    <property type="match status" value="1"/>
</dbReference>